<gene>
    <name evidence="3" type="ORF">E2562_001974</name>
</gene>
<dbReference type="GO" id="GO:0007188">
    <property type="term" value="P:adenylate cyclase-modulating G protein-coupled receptor signaling pathway"/>
    <property type="evidence" value="ECO:0007669"/>
    <property type="project" value="TreeGrafter"/>
</dbReference>
<dbReference type="InterPro" id="IPR001019">
    <property type="entry name" value="Gprotein_alpha_su"/>
</dbReference>
<accession>A0A6G1C3T1</accession>
<dbReference type="GO" id="GO:0005834">
    <property type="term" value="C:heterotrimeric G-protein complex"/>
    <property type="evidence" value="ECO:0007669"/>
    <property type="project" value="TreeGrafter"/>
</dbReference>
<sequence>MCNGTVKRTSTTTSMPSIATEKHGTTLDGFLPIPDMQPSNMDRLNLYENKANGSNSCIYSTNPRLKKFSDWLLDIIAMGDLDAFFPAATRDYAPFVDEMWKDPAIQATYKRKDELHFLPDVAEYFLSRGLQPVVGIRNNFVYSDSDDDEDSGGGDMFDRGAFVGCRGRAAKRRDVVTAPF</sequence>
<dbReference type="GO" id="GO:0005525">
    <property type="term" value="F:GTP binding"/>
    <property type="evidence" value="ECO:0007669"/>
    <property type="project" value="UniProtKB-KW"/>
</dbReference>
<dbReference type="Gene3D" id="1.10.400.10">
    <property type="entry name" value="GI Alpha 1, domain 2-like"/>
    <property type="match status" value="1"/>
</dbReference>
<organism evidence="3 4">
    <name type="scientific">Oryza meyeriana var. granulata</name>
    <dbReference type="NCBI Taxonomy" id="110450"/>
    <lineage>
        <taxon>Eukaryota</taxon>
        <taxon>Viridiplantae</taxon>
        <taxon>Streptophyta</taxon>
        <taxon>Embryophyta</taxon>
        <taxon>Tracheophyta</taxon>
        <taxon>Spermatophyta</taxon>
        <taxon>Magnoliopsida</taxon>
        <taxon>Liliopsida</taxon>
        <taxon>Poales</taxon>
        <taxon>Poaceae</taxon>
        <taxon>BOP clade</taxon>
        <taxon>Oryzoideae</taxon>
        <taxon>Oryzeae</taxon>
        <taxon>Oryzinae</taxon>
        <taxon>Oryza</taxon>
        <taxon>Oryza meyeriana</taxon>
    </lineage>
</organism>
<comment type="caution">
    <text evidence="3">The sequence shown here is derived from an EMBL/GenBank/DDBJ whole genome shotgun (WGS) entry which is preliminary data.</text>
</comment>
<keyword evidence="4" id="KW-1185">Reference proteome</keyword>
<evidence type="ECO:0000256" key="2">
    <source>
        <dbReference type="ARBA" id="ARBA00023134"/>
    </source>
</evidence>
<dbReference type="GO" id="GO:0003924">
    <property type="term" value="F:GTPase activity"/>
    <property type="evidence" value="ECO:0007669"/>
    <property type="project" value="InterPro"/>
</dbReference>
<keyword evidence="2" id="KW-0342">GTP-binding</keyword>
<evidence type="ECO:0000256" key="1">
    <source>
        <dbReference type="ARBA" id="ARBA00022741"/>
    </source>
</evidence>
<reference evidence="3 4" key="1">
    <citation type="submission" date="2019-11" db="EMBL/GenBank/DDBJ databases">
        <title>Whole genome sequence of Oryza granulata.</title>
        <authorList>
            <person name="Li W."/>
        </authorList>
    </citation>
    <scope>NUCLEOTIDE SEQUENCE [LARGE SCALE GENOMIC DNA]</scope>
    <source>
        <strain evidence="4">cv. Menghai</strain>
        <tissue evidence="3">Leaf</tissue>
    </source>
</reference>
<dbReference type="SUPFAM" id="SSF47895">
    <property type="entry name" value="Transducin (alpha subunit), insertion domain"/>
    <property type="match status" value="1"/>
</dbReference>
<proteinExistence type="predicted"/>
<dbReference type="PANTHER" id="PTHR10218">
    <property type="entry name" value="GTP-BINDING PROTEIN ALPHA SUBUNIT"/>
    <property type="match status" value="1"/>
</dbReference>
<evidence type="ECO:0000313" key="3">
    <source>
        <dbReference type="EMBL" id="KAF0894681.1"/>
    </source>
</evidence>
<name>A0A6G1C3T1_9ORYZ</name>
<evidence type="ECO:0000313" key="4">
    <source>
        <dbReference type="Proteomes" id="UP000479710"/>
    </source>
</evidence>
<dbReference type="Proteomes" id="UP000479710">
    <property type="component" value="Unassembled WGS sequence"/>
</dbReference>
<dbReference type="GO" id="GO:0031683">
    <property type="term" value="F:G-protein beta/gamma-subunit complex binding"/>
    <property type="evidence" value="ECO:0007669"/>
    <property type="project" value="InterPro"/>
</dbReference>
<dbReference type="EMBL" id="SPHZ02000010">
    <property type="protein sequence ID" value="KAF0894681.1"/>
    <property type="molecule type" value="Genomic_DNA"/>
</dbReference>
<protein>
    <submittedName>
        <fullName evidence="3">Uncharacterized protein</fullName>
    </submittedName>
</protein>
<dbReference type="PANTHER" id="PTHR10218:SF334">
    <property type="entry name" value="EXTRA-LARGE GUANINE NUCLEOTIDE-BINDING PROTEIN 3"/>
    <property type="match status" value="1"/>
</dbReference>
<dbReference type="GO" id="GO:0001664">
    <property type="term" value="F:G protein-coupled receptor binding"/>
    <property type="evidence" value="ECO:0007669"/>
    <property type="project" value="TreeGrafter"/>
</dbReference>
<dbReference type="InterPro" id="IPR011025">
    <property type="entry name" value="GproteinA_insert"/>
</dbReference>
<dbReference type="OrthoDB" id="1702343at2759"/>
<dbReference type="GO" id="GO:0005737">
    <property type="term" value="C:cytoplasm"/>
    <property type="evidence" value="ECO:0007669"/>
    <property type="project" value="TreeGrafter"/>
</dbReference>
<keyword evidence="1" id="KW-0547">Nucleotide-binding</keyword>
<dbReference type="AlphaFoldDB" id="A0A6G1C3T1"/>